<dbReference type="EMBL" id="CM055100">
    <property type="protein sequence ID" value="KAJ7545439.1"/>
    <property type="molecule type" value="Genomic_DNA"/>
</dbReference>
<evidence type="ECO:0000313" key="1">
    <source>
        <dbReference type="EMBL" id="KAJ7545439.1"/>
    </source>
</evidence>
<reference evidence="2" key="1">
    <citation type="journal article" date="2024" name="Proc. Natl. Acad. Sci. U.S.A.">
        <title>Extraordinary preservation of gene collinearity over three hundred million years revealed in homosporous lycophytes.</title>
        <authorList>
            <person name="Li C."/>
            <person name="Wickell D."/>
            <person name="Kuo L.Y."/>
            <person name="Chen X."/>
            <person name="Nie B."/>
            <person name="Liao X."/>
            <person name="Peng D."/>
            <person name="Ji J."/>
            <person name="Jenkins J."/>
            <person name="Williams M."/>
            <person name="Shu S."/>
            <person name="Plott C."/>
            <person name="Barry K."/>
            <person name="Rajasekar S."/>
            <person name="Grimwood J."/>
            <person name="Han X."/>
            <person name="Sun S."/>
            <person name="Hou Z."/>
            <person name="He W."/>
            <person name="Dai G."/>
            <person name="Sun C."/>
            <person name="Schmutz J."/>
            <person name="Leebens-Mack J.H."/>
            <person name="Li F.W."/>
            <person name="Wang L."/>
        </authorList>
    </citation>
    <scope>NUCLEOTIDE SEQUENCE [LARGE SCALE GENOMIC DNA]</scope>
    <source>
        <strain evidence="2">cv. PW_Plant_1</strain>
    </source>
</reference>
<sequence>MSDEELPRDAKLVQSILMSMGVQHHEPRVVNQLLDFWYRYVVEILSDAQVYSEHAGKSAIDCDDVKLAVQTKVNSSFSQPPPRETLLELARARNSIPLPKAVGGPGIALPPDQDTLLSPNWQLFVPTRLVQKQEEEMDIDQEEESKFDQSRATRESQPSPLHKSEQDGVRRVSFALASKRPKA</sequence>
<protein>
    <submittedName>
        <fullName evidence="1">Uncharacterized protein</fullName>
    </submittedName>
</protein>
<accession>A0ACC2CU69</accession>
<comment type="caution">
    <text evidence="1">The sequence shown here is derived from an EMBL/GenBank/DDBJ whole genome shotgun (WGS) entry which is preliminary data.</text>
</comment>
<name>A0ACC2CU69_DIPCM</name>
<proteinExistence type="predicted"/>
<keyword evidence="2" id="KW-1185">Reference proteome</keyword>
<evidence type="ECO:0000313" key="2">
    <source>
        <dbReference type="Proteomes" id="UP001162992"/>
    </source>
</evidence>
<organism evidence="1 2">
    <name type="scientific">Diphasiastrum complanatum</name>
    <name type="common">Issler's clubmoss</name>
    <name type="synonym">Lycopodium complanatum</name>
    <dbReference type="NCBI Taxonomy" id="34168"/>
    <lineage>
        <taxon>Eukaryota</taxon>
        <taxon>Viridiplantae</taxon>
        <taxon>Streptophyta</taxon>
        <taxon>Embryophyta</taxon>
        <taxon>Tracheophyta</taxon>
        <taxon>Lycopodiopsida</taxon>
        <taxon>Lycopodiales</taxon>
        <taxon>Lycopodiaceae</taxon>
        <taxon>Lycopodioideae</taxon>
        <taxon>Diphasiastrum</taxon>
    </lineage>
</organism>
<gene>
    <name evidence="1" type="ORF">O6H91_09G119900</name>
</gene>
<dbReference type="Proteomes" id="UP001162992">
    <property type="component" value="Chromosome 9"/>
</dbReference>